<keyword evidence="3" id="KW-1185">Reference proteome</keyword>
<dbReference type="InterPro" id="IPR014617">
    <property type="entry name" value="YphA_Bacsu"/>
</dbReference>
<protein>
    <submittedName>
        <fullName evidence="2">Uncharacterized protein</fullName>
    </submittedName>
</protein>
<gene>
    <name evidence="2" type="ORF">MUN88_16090</name>
</gene>
<feature type="transmembrane region" description="Helical" evidence="1">
    <location>
        <begin position="60"/>
        <end position="77"/>
    </location>
</feature>
<keyword evidence="1" id="KW-0472">Membrane</keyword>
<name>A0ABY4EV89_9BACI</name>
<dbReference type="Proteomes" id="UP000831782">
    <property type="component" value="Chromosome"/>
</dbReference>
<reference evidence="2 3" key="1">
    <citation type="submission" date="2022-04" db="EMBL/GenBank/DDBJ databases">
        <title>Gracilibacillus sp. isolated from saltern.</title>
        <authorList>
            <person name="Won M."/>
            <person name="Lee C.-M."/>
            <person name="Woen H.-Y."/>
            <person name="Kwon S.-W."/>
        </authorList>
    </citation>
    <scope>NUCLEOTIDE SEQUENCE [LARGE SCALE GENOMIC DNA]</scope>
    <source>
        <strain evidence="2 3">SSWR10-1</strain>
    </source>
</reference>
<accession>A0ABY4EV89</accession>
<dbReference type="EMBL" id="CP095072">
    <property type="protein sequence ID" value="UOQ47564.1"/>
    <property type="molecule type" value="Genomic_DNA"/>
</dbReference>
<organism evidence="2 3">
    <name type="scientific">Gracilibacillus caseinilyticus</name>
    <dbReference type="NCBI Taxonomy" id="2932256"/>
    <lineage>
        <taxon>Bacteria</taxon>
        <taxon>Bacillati</taxon>
        <taxon>Bacillota</taxon>
        <taxon>Bacilli</taxon>
        <taxon>Bacillales</taxon>
        <taxon>Bacillaceae</taxon>
        <taxon>Gracilibacillus</taxon>
    </lineage>
</organism>
<keyword evidence="1" id="KW-0812">Transmembrane</keyword>
<evidence type="ECO:0000256" key="1">
    <source>
        <dbReference type="SAM" id="Phobius"/>
    </source>
</evidence>
<feature type="transmembrane region" description="Helical" evidence="1">
    <location>
        <begin position="37"/>
        <end position="53"/>
    </location>
</feature>
<keyword evidence="1" id="KW-1133">Transmembrane helix</keyword>
<feature type="transmembrane region" description="Helical" evidence="1">
    <location>
        <begin position="92"/>
        <end position="112"/>
    </location>
</feature>
<proteinExistence type="predicted"/>
<feature type="transmembrane region" description="Helical" evidence="1">
    <location>
        <begin position="9"/>
        <end position="25"/>
    </location>
</feature>
<evidence type="ECO:0000313" key="3">
    <source>
        <dbReference type="Proteomes" id="UP000831782"/>
    </source>
</evidence>
<evidence type="ECO:0000313" key="2">
    <source>
        <dbReference type="EMBL" id="UOQ47564.1"/>
    </source>
</evidence>
<dbReference type="Pfam" id="PF24124">
    <property type="entry name" value="YphA"/>
    <property type="match status" value="1"/>
</dbReference>
<sequence length="131" mass="15707">MTKFPVKRYLLVLFISYLYAVYFIWRITSPVLDENTFIMIAIISGFLLIHLFTKNKDEQITIIIAGCSFGQLFYLIICNSYHLQYTVNYETYFTIIFAILFIIAIQSCWEYIMIKIESFIKSLEYKKRWNT</sequence>